<evidence type="ECO:0000313" key="2">
    <source>
        <dbReference type="Proteomes" id="UP000266313"/>
    </source>
</evidence>
<name>A0A250KTE5_9GAMM</name>
<dbReference type="Proteomes" id="UP000266313">
    <property type="component" value="Chromosome"/>
</dbReference>
<evidence type="ECO:0000313" key="1">
    <source>
        <dbReference type="EMBL" id="BBA34925.1"/>
    </source>
</evidence>
<gene>
    <name evidence="1" type="ORF">sS8_2982</name>
</gene>
<accession>A0A250KTE5</accession>
<keyword evidence="2" id="KW-1185">Reference proteome</keyword>
<sequence>MNRMLFAMVAMGVTAFAPIQEASAHVGWGNRDLILNAENMIDNGNDSTRYEYRFGSVTGNYGWADGLDYDWGNSHRVRFTKFEITNPTGALVDISVWAASELTNPDTGEVTTALGDLNPAITLYKGVGEVVDYGGTTGAHSLVPASSFDTTEFLNADDLGKEGLFRALHDVTMCNTSGQCGTQAYVAHAGEINDPGDSISLAGLFLEPGWYSLVIGGNSHIGIPLFKNDFAGAGINDPDGVRGFHVDLTVTAVPVPAAVWLMGSALVGLIGMRKRVAAV</sequence>
<dbReference type="EMBL" id="AP017928">
    <property type="protein sequence ID" value="BBA34925.1"/>
    <property type="molecule type" value="Genomic_DNA"/>
</dbReference>
<protein>
    <submittedName>
        <fullName evidence="1">Uncharacterized protein</fullName>
    </submittedName>
</protein>
<dbReference type="RefSeq" id="WP_145986545.1">
    <property type="nucleotide sequence ID" value="NZ_AP017928.1"/>
</dbReference>
<reference evidence="1 2" key="1">
    <citation type="submission" date="2016-12" db="EMBL/GenBank/DDBJ databases">
        <title>Genome sequencing of Methylocaldum marinum.</title>
        <authorList>
            <person name="Takeuchi M."/>
            <person name="Kamagata Y."/>
            <person name="Hiraoka S."/>
            <person name="Oshima K."/>
            <person name="Hattori M."/>
            <person name="Iwasaki W."/>
        </authorList>
    </citation>
    <scope>NUCLEOTIDE SEQUENCE [LARGE SCALE GENOMIC DNA]</scope>
    <source>
        <strain evidence="1 2">S8</strain>
    </source>
</reference>
<dbReference type="AlphaFoldDB" id="A0A250KTE5"/>
<dbReference type="OrthoDB" id="5561919at2"/>
<organism evidence="1 2">
    <name type="scientific">Methylocaldum marinum</name>
    <dbReference type="NCBI Taxonomy" id="1432792"/>
    <lineage>
        <taxon>Bacteria</taxon>
        <taxon>Pseudomonadati</taxon>
        <taxon>Pseudomonadota</taxon>
        <taxon>Gammaproteobacteria</taxon>
        <taxon>Methylococcales</taxon>
        <taxon>Methylococcaceae</taxon>
        <taxon>Methylocaldum</taxon>
    </lineage>
</organism>
<dbReference type="KEGG" id="mmai:sS8_2982"/>
<proteinExistence type="predicted"/>